<sequence length="62" mass="6866">MLTSARKFGPNYKRAILITASTLLSMAATIKYAHATSLGKSPRSKPFTNLVFHNPRKATIKF</sequence>
<proteinExistence type="predicted"/>
<accession>A0A1L3JA58</accession>
<name>A0A1L3JA58_9SPHN</name>
<dbReference type="KEGG" id="sphl:LPB140_03360"/>
<organism evidence="1 2">
    <name type="scientific">Sphingorhabdus lutea</name>
    <dbReference type="NCBI Taxonomy" id="1913578"/>
    <lineage>
        <taxon>Bacteria</taxon>
        <taxon>Pseudomonadati</taxon>
        <taxon>Pseudomonadota</taxon>
        <taxon>Alphaproteobacteria</taxon>
        <taxon>Sphingomonadales</taxon>
        <taxon>Sphingomonadaceae</taxon>
        <taxon>Sphingorhabdus</taxon>
    </lineage>
</organism>
<gene>
    <name evidence="1" type="ORF">LPB140_03360</name>
</gene>
<evidence type="ECO:0000313" key="1">
    <source>
        <dbReference type="EMBL" id="APG62011.1"/>
    </source>
</evidence>
<dbReference type="AlphaFoldDB" id="A0A1L3JA58"/>
<dbReference type="EMBL" id="CP018154">
    <property type="protein sequence ID" value="APG62011.1"/>
    <property type="molecule type" value="Genomic_DNA"/>
</dbReference>
<reference evidence="1 2" key="1">
    <citation type="submission" date="2016-11" db="EMBL/GenBank/DDBJ databases">
        <title>Sphingorhabdus sp. LPB0140, isolated from marine environment.</title>
        <authorList>
            <person name="Kim E."/>
            <person name="Yi H."/>
        </authorList>
    </citation>
    <scope>NUCLEOTIDE SEQUENCE [LARGE SCALE GENOMIC DNA]</scope>
    <source>
        <strain evidence="1 2">LPB0140</strain>
    </source>
</reference>
<dbReference type="STRING" id="1913578.LPB140_03360"/>
<keyword evidence="2" id="KW-1185">Reference proteome</keyword>
<evidence type="ECO:0000313" key="2">
    <source>
        <dbReference type="Proteomes" id="UP000242561"/>
    </source>
</evidence>
<protein>
    <submittedName>
        <fullName evidence="1">Uncharacterized protein</fullName>
    </submittedName>
</protein>
<dbReference type="Proteomes" id="UP000242561">
    <property type="component" value="Chromosome"/>
</dbReference>